<organism evidence="1 2">
    <name type="scientific">Litchfieldella anticariensis (strain DSM 16096 / CECT 5854 / CIP 108499 / LMG 22089 / FP35)</name>
    <name type="common">Halomonas anticariensis</name>
    <dbReference type="NCBI Taxonomy" id="1121939"/>
    <lineage>
        <taxon>Bacteria</taxon>
        <taxon>Pseudomonadati</taxon>
        <taxon>Pseudomonadota</taxon>
        <taxon>Gammaproteobacteria</taxon>
        <taxon>Oceanospirillales</taxon>
        <taxon>Halomonadaceae</taxon>
        <taxon>Litchfieldella</taxon>
    </lineage>
</organism>
<protein>
    <recommendedName>
        <fullName evidence="3">PBS lyase</fullName>
    </recommendedName>
</protein>
<dbReference type="GO" id="GO:0016491">
    <property type="term" value="F:oxidoreductase activity"/>
    <property type="evidence" value="ECO:0007669"/>
    <property type="project" value="TreeGrafter"/>
</dbReference>
<dbReference type="Gene3D" id="1.25.10.10">
    <property type="entry name" value="Leucine-rich Repeat Variant"/>
    <property type="match status" value="4"/>
</dbReference>
<dbReference type="SMART" id="SM00567">
    <property type="entry name" value="EZ_HEAT"/>
    <property type="match status" value="10"/>
</dbReference>
<dbReference type="PANTHER" id="PTHR12697">
    <property type="entry name" value="PBS LYASE HEAT-LIKE PROTEIN"/>
    <property type="match status" value="1"/>
</dbReference>
<dbReference type="PANTHER" id="PTHR12697:SF5">
    <property type="entry name" value="DEOXYHYPUSINE HYDROXYLASE"/>
    <property type="match status" value="1"/>
</dbReference>
<dbReference type="EMBL" id="ASTJ01000023">
    <property type="protein sequence ID" value="EPC02828.1"/>
    <property type="molecule type" value="Genomic_DNA"/>
</dbReference>
<dbReference type="InterPro" id="IPR004155">
    <property type="entry name" value="PBS_lyase_HEAT"/>
</dbReference>
<comment type="caution">
    <text evidence="1">The sequence shown here is derived from an EMBL/GenBank/DDBJ whole genome shotgun (WGS) entry which is preliminary data.</text>
</comment>
<sequence>MLNGMKDQDMKTLDDWILDLESDDFDIMWTAILKLDELGDEKAIEPLTRVGLHYDDEDLWYNSWWAVKDILGIEAFFAHVKRLYETFSLRDSDAKLRRHCLSALTEFAHDAPHAFYKEVFTHDPDHQVKTYALYGLASIKAEENIRFLRRVHDEQGGDLKETAKQLLATLEPDEYDALSDLASDDPVVRRDACKKLAANPQKQAIPRLIELLEDRSEPAVVRFKAGEALGAAGDERAVEPMIRILRTHEDEESVRSTCARQLGHLGDERAVEPMAEYLLADFDEPGAHSEAAIGLGRLGSRLAIPALIKGADDRRERVRRWSLEALGKLENHGADEVLIRRLSDEERGVREYAALALARQKSHAAREPFLTILREPDAPLHDYSVRWRAVWGLGRILGPGDREEISVIAARLEDEHEFVRGSAIEALTKLKATEYLPRILGRLQDEQYSVKNHAIDAVGQLGDTNHIEILKQVPGKRKTVDLLTALVRLGDKRSLTTLLKRLDDPDDRPHAGCALVEMGDERGLTVAIEALQSKYWNVRLEAIRVLRDCNDEASLSALQAITNDPDESIRSAARKAVEARVSEMHA</sequence>
<dbReference type="InterPro" id="IPR011989">
    <property type="entry name" value="ARM-like"/>
</dbReference>
<proteinExistence type="predicted"/>
<dbReference type="Proteomes" id="UP000014463">
    <property type="component" value="Unassembled WGS sequence"/>
</dbReference>
<accession>S2KQR2</accession>
<dbReference type="Pfam" id="PF13646">
    <property type="entry name" value="HEAT_2"/>
    <property type="match status" value="3"/>
</dbReference>
<dbReference type="AlphaFoldDB" id="S2KQR2"/>
<dbReference type="STRING" id="1121939.L861_23750"/>
<gene>
    <name evidence="1" type="ORF">L861_23750</name>
</gene>
<dbReference type="InterPro" id="IPR016024">
    <property type="entry name" value="ARM-type_fold"/>
</dbReference>
<name>S2KQR2_LITA3</name>
<dbReference type="PATRIC" id="fig|1121939.11.peg.1741"/>
<evidence type="ECO:0000313" key="1">
    <source>
        <dbReference type="EMBL" id="EPC02828.1"/>
    </source>
</evidence>
<evidence type="ECO:0008006" key="3">
    <source>
        <dbReference type="Google" id="ProtNLM"/>
    </source>
</evidence>
<keyword evidence="2" id="KW-1185">Reference proteome</keyword>
<evidence type="ECO:0000313" key="2">
    <source>
        <dbReference type="Proteomes" id="UP000014463"/>
    </source>
</evidence>
<dbReference type="SUPFAM" id="SSF48371">
    <property type="entry name" value="ARM repeat"/>
    <property type="match status" value="1"/>
</dbReference>
<dbReference type="eggNOG" id="COG1413">
    <property type="taxonomic scope" value="Bacteria"/>
</dbReference>
<reference evidence="1 2" key="1">
    <citation type="journal article" date="2013" name="Genome Announc.">
        <title>Draft genome sequence of the moderately halophilic gammaproteobacterium Halomonas anticariensis FP35.</title>
        <authorList>
            <person name="Tahrioui A."/>
            <person name="Quesada E."/>
            <person name="Llamas I."/>
        </authorList>
    </citation>
    <scope>NUCLEOTIDE SEQUENCE [LARGE SCALE GENOMIC DNA]</scope>
    <source>
        <strain evidence="2">DSM 16096 / CECT 5854 / LMG 22089 / FP35</strain>
    </source>
</reference>